<keyword evidence="3" id="KW-0378">Hydrolase</keyword>
<sequence length="188" mass="21056">MQRLPFLFLFLILASCGSSKKTSLSSTERKISVAAADKERRGITEKPEPVLEKARSTTRSATKADNVINTALTFSGVRYKFGGTTRKGMDCSGLLYISFREHDVQLPRTSIHMAEEGKKIRIKDVEKGDLLFFKTKKRAKRINHVGMVVKVEGDEIKFIHASTSRGVTISSLREGFWNSAFVKATRIL</sequence>
<dbReference type="SUPFAM" id="SSF54001">
    <property type="entry name" value="Cysteine proteinases"/>
    <property type="match status" value="1"/>
</dbReference>
<proteinExistence type="inferred from homology"/>
<evidence type="ECO:0000256" key="1">
    <source>
        <dbReference type="ARBA" id="ARBA00007074"/>
    </source>
</evidence>
<dbReference type="InterPro" id="IPR038765">
    <property type="entry name" value="Papain-like_cys_pep_sf"/>
</dbReference>
<keyword evidence="2" id="KW-0645">Protease</keyword>
<dbReference type="PROSITE" id="PS51257">
    <property type="entry name" value="PROKAR_LIPOPROTEIN"/>
    <property type="match status" value="1"/>
</dbReference>
<dbReference type="InterPro" id="IPR000064">
    <property type="entry name" value="NLP_P60_dom"/>
</dbReference>
<dbReference type="Pfam" id="PF00877">
    <property type="entry name" value="NLPC_P60"/>
    <property type="match status" value="1"/>
</dbReference>
<evidence type="ECO:0000313" key="7">
    <source>
        <dbReference type="Proteomes" id="UP001597012"/>
    </source>
</evidence>
<keyword evidence="4" id="KW-0788">Thiol protease</keyword>
<dbReference type="InterPro" id="IPR051202">
    <property type="entry name" value="Peptidase_C40"/>
</dbReference>
<protein>
    <submittedName>
        <fullName evidence="6">C40 family peptidase</fullName>
    </submittedName>
</protein>
<evidence type="ECO:0000256" key="2">
    <source>
        <dbReference type="ARBA" id="ARBA00022670"/>
    </source>
</evidence>
<accession>A0ABW3B647</accession>
<organism evidence="6 7">
    <name type="scientific">Maribacter chungangensis</name>
    <dbReference type="NCBI Taxonomy" id="1069117"/>
    <lineage>
        <taxon>Bacteria</taxon>
        <taxon>Pseudomonadati</taxon>
        <taxon>Bacteroidota</taxon>
        <taxon>Flavobacteriia</taxon>
        <taxon>Flavobacteriales</taxon>
        <taxon>Flavobacteriaceae</taxon>
        <taxon>Maribacter</taxon>
    </lineage>
</organism>
<dbReference type="PANTHER" id="PTHR47053">
    <property type="entry name" value="MUREIN DD-ENDOPEPTIDASE MEPH-RELATED"/>
    <property type="match status" value="1"/>
</dbReference>
<dbReference type="Proteomes" id="UP001597012">
    <property type="component" value="Unassembled WGS sequence"/>
</dbReference>
<dbReference type="Gene3D" id="3.90.1720.10">
    <property type="entry name" value="endopeptidase domain like (from Nostoc punctiforme)"/>
    <property type="match status" value="1"/>
</dbReference>
<feature type="domain" description="NlpC/P60" evidence="5">
    <location>
        <begin position="61"/>
        <end position="188"/>
    </location>
</feature>
<comment type="caution">
    <text evidence="6">The sequence shown here is derived from an EMBL/GenBank/DDBJ whole genome shotgun (WGS) entry which is preliminary data.</text>
</comment>
<evidence type="ECO:0000259" key="5">
    <source>
        <dbReference type="PROSITE" id="PS51935"/>
    </source>
</evidence>
<gene>
    <name evidence="6" type="ORF">ACFQZJ_15105</name>
</gene>
<evidence type="ECO:0000256" key="3">
    <source>
        <dbReference type="ARBA" id="ARBA00022801"/>
    </source>
</evidence>
<dbReference type="RefSeq" id="WP_379935706.1">
    <property type="nucleotide sequence ID" value="NZ_JBHTHY010000014.1"/>
</dbReference>
<keyword evidence="7" id="KW-1185">Reference proteome</keyword>
<reference evidence="7" key="1">
    <citation type="journal article" date="2019" name="Int. J. Syst. Evol. Microbiol.">
        <title>The Global Catalogue of Microorganisms (GCM) 10K type strain sequencing project: providing services to taxonomists for standard genome sequencing and annotation.</title>
        <authorList>
            <consortium name="The Broad Institute Genomics Platform"/>
            <consortium name="The Broad Institute Genome Sequencing Center for Infectious Disease"/>
            <person name="Wu L."/>
            <person name="Ma J."/>
        </authorList>
    </citation>
    <scope>NUCLEOTIDE SEQUENCE [LARGE SCALE GENOMIC DNA]</scope>
    <source>
        <strain evidence="7">CCUG 61948</strain>
    </source>
</reference>
<dbReference type="PROSITE" id="PS51935">
    <property type="entry name" value="NLPC_P60"/>
    <property type="match status" value="1"/>
</dbReference>
<dbReference type="EMBL" id="JBHTHY010000014">
    <property type="protein sequence ID" value="MFD0798798.1"/>
    <property type="molecule type" value="Genomic_DNA"/>
</dbReference>
<evidence type="ECO:0000313" key="6">
    <source>
        <dbReference type="EMBL" id="MFD0798798.1"/>
    </source>
</evidence>
<dbReference type="PANTHER" id="PTHR47053:SF1">
    <property type="entry name" value="MUREIN DD-ENDOPEPTIDASE MEPH-RELATED"/>
    <property type="match status" value="1"/>
</dbReference>
<comment type="similarity">
    <text evidence="1">Belongs to the peptidase C40 family.</text>
</comment>
<name>A0ABW3B647_9FLAO</name>
<evidence type="ECO:0000256" key="4">
    <source>
        <dbReference type="ARBA" id="ARBA00022807"/>
    </source>
</evidence>